<evidence type="ECO:0000313" key="1">
    <source>
        <dbReference type="EMBL" id="KKL66250.1"/>
    </source>
</evidence>
<reference evidence="1" key="1">
    <citation type="journal article" date="2015" name="Nature">
        <title>Complex archaea that bridge the gap between prokaryotes and eukaryotes.</title>
        <authorList>
            <person name="Spang A."/>
            <person name="Saw J.H."/>
            <person name="Jorgensen S.L."/>
            <person name="Zaremba-Niedzwiedzka K."/>
            <person name="Martijn J."/>
            <person name="Lind A.E."/>
            <person name="van Eijk R."/>
            <person name="Schleper C."/>
            <person name="Guy L."/>
            <person name="Ettema T.J."/>
        </authorList>
    </citation>
    <scope>NUCLEOTIDE SEQUENCE</scope>
</reference>
<name>A0A0F9G9M6_9ZZZZ</name>
<proteinExistence type="predicted"/>
<protein>
    <submittedName>
        <fullName evidence="1">Uncharacterized protein</fullName>
    </submittedName>
</protein>
<gene>
    <name evidence="1" type="ORF">LCGC14_2146850</name>
</gene>
<organism evidence="1">
    <name type="scientific">marine sediment metagenome</name>
    <dbReference type="NCBI Taxonomy" id="412755"/>
    <lineage>
        <taxon>unclassified sequences</taxon>
        <taxon>metagenomes</taxon>
        <taxon>ecological metagenomes</taxon>
    </lineage>
</organism>
<dbReference type="EMBL" id="LAZR01027269">
    <property type="protein sequence ID" value="KKL66250.1"/>
    <property type="molecule type" value="Genomic_DNA"/>
</dbReference>
<comment type="caution">
    <text evidence="1">The sequence shown here is derived from an EMBL/GenBank/DDBJ whole genome shotgun (WGS) entry which is preliminary data.</text>
</comment>
<dbReference type="AlphaFoldDB" id="A0A0F9G9M6"/>
<sequence length="113" mass="12799">MSATKTKTTNLKGRYFQRELGDGTSMSIIRMRRPDDQVFALALQLKVGTKTATCFLEDVNGVCFVDELTDALLDYLEDVSEIAIEKDEADGEAFLLRKEQEEKDKKNKETVTK</sequence>
<accession>A0A0F9G9M6</accession>